<dbReference type="EMBL" id="JANPWB010000015">
    <property type="protein sequence ID" value="KAJ1091572.1"/>
    <property type="molecule type" value="Genomic_DNA"/>
</dbReference>
<gene>
    <name evidence="1" type="ORF">NDU88_004691</name>
</gene>
<comment type="caution">
    <text evidence="1">The sequence shown here is derived from an EMBL/GenBank/DDBJ whole genome shotgun (WGS) entry which is preliminary data.</text>
</comment>
<accession>A0AAV7LJ23</accession>
<sequence>MIGQCSRTTEGERQPDNPFGLAEAFEQKTEGAPLGLRHPPLWLTWLQSLRVIMEELWSIGEASLQVGLQPQWCEVVQLIRPRSVAYNSEGDPERW</sequence>
<reference evidence="1" key="1">
    <citation type="journal article" date="2022" name="bioRxiv">
        <title>Sequencing and chromosome-scale assembly of the giantPleurodeles waltlgenome.</title>
        <authorList>
            <person name="Brown T."/>
            <person name="Elewa A."/>
            <person name="Iarovenko S."/>
            <person name="Subramanian E."/>
            <person name="Araus A.J."/>
            <person name="Petzold A."/>
            <person name="Susuki M."/>
            <person name="Suzuki K.-i.T."/>
            <person name="Hayashi T."/>
            <person name="Toyoda A."/>
            <person name="Oliveira C."/>
            <person name="Osipova E."/>
            <person name="Leigh N.D."/>
            <person name="Simon A."/>
            <person name="Yun M.H."/>
        </authorList>
    </citation>
    <scope>NUCLEOTIDE SEQUENCE</scope>
    <source>
        <strain evidence="1">20211129_DDA</strain>
        <tissue evidence="1">Liver</tissue>
    </source>
</reference>
<dbReference type="AlphaFoldDB" id="A0AAV7LJ23"/>
<proteinExistence type="predicted"/>
<evidence type="ECO:0000313" key="2">
    <source>
        <dbReference type="Proteomes" id="UP001066276"/>
    </source>
</evidence>
<protein>
    <submittedName>
        <fullName evidence="1">Uncharacterized protein</fullName>
    </submittedName>
</protein>
<evidence type="ECO:0000313" key="1">
    <source>
        <dbReference type="EMBL" id="KAJ1091572.1"/>
    </source>
</evidence>
<dbReference type="Proteomes" id="UP001066276">
    <property type="component" value="Chromosome 11"/>
</dbReference>
<name>A0AAV7LJ23_PLEWA</name>
<keyword evidence="2" id="KW-1185">Reference proteome</keyword>
<organism evidence="1 2">
    <name type="scientific">Pleurodeles waltl</name>
    <name type="common">Iberian ribbed newt</name>
    <dbReference type="NCBI Taxonomy" id="8319"/>
    <lineage>
        <taxon>Eukaryota</taxon>
        <taxon>Metazoa</taxon>
        <taxon>Chordata</taxon>
        <taxon>Craniata</taxon>
        <taxon>Vertebrata</taxon>
        <taxon>Euteleostomi</taxon>
        <taxon>Amphibia</taxon>
        <taxon>Batrachia</taxon>
        <taxon>Caudata</taxon>
        <taxon>Salamandroidea</taxon>
        <taxon>Salamandridae</taxon>
        <taxon>Pleurodelinae</taxon>
        <taxon>Pleurodeles</taxon>
    </lineage>
</organism>